<reference evidence="2 3" key="1">
    <citation type="submission" date="2017-10" db="EMBL/GenBank/DDBJ databases">
        <title>Genomic analysis of the genus Acetobacter.</title>
        <authorList>
            <person name="Kim K.H."/>
            <person name="Chun B.H."/>
            <person name="Son A.R."/>
            <person name="Jeon C.O."/>
        </authorList>
    </citation>
    <scope>NUCLEOTIDE SEQUENCE [LARGE SCALE GENOMIC DNA]</scope>
    <source>
        <strain evidence="2 3">LHT 2458</strain>
    </source>
</reference>
<dbReference type="AlphaFoldDB" id="A0A2G4RDG1"/>
<dbReference type="PANTHER" id="PTHR28047:SF5">
    <property type="entry name" value="PROTEIN DCG1"/>
    <property type="match status" value="1"/>
</dbReference>
<evidence type="ECO:0000313" key="3">
    <source>
        <dbReference type="Proteomes" id="UP000228751"/>
    </source>
</evidence>
<dbReference type="RefSeq" id="WP_099540818.1">
    <property type="nucleotide sequence ID" value="NZ_PEBQ01000083.1"/>
</dbReference>
<accession>A0A2G4RDG1</accession>
<dbReference type="InterPro" id="IPR053714">
    <property type="entry name" value="Iso_Racemase_Enz_sf"/>
</dbReference>
<evidence type="ECO:0000313" key="2">
    <source>
        <dbReference type="EMBL" id="PHY94613.1"/>
    </source>
</evidence>
<sequence>MRHLLILNPNTDTTLTRQLVSRAAPLLPSGHTVGHITATFGARYIACSASLVIAAHATLDAFARFCEKSPFLVSPSTTVLIACFGDPGLAALQDITHCAVTGMAQASLQACRQKGGRTGIITGGSAWQPLIENLVLLAGFSADIAGIRTISVSGEHASKNPAATHQALLEAARSLIVHNHADRILLAGAGLAGMDAALAATLPVPVHCSFTESIKHIVQAQPDFSSHKVSSVMTSGLSQPLTALLKHPR</sequence>
<organism evidence="2 3">
    <name type="scientific">Acetobacter pomorum</name>
    <dbReference type="NCBI Taxonomy" id="65959"/>
    <lineage>
        <taxon>Bacteria</taxon>
        <taxon>Pseudomonadati</taxon>
        <taxon>Pseudomonadota</taxon>
        <taxon>Alphaproteobacteria</taxon>
        <taxon>Acetobacterales</taxon>
        <taxon>Acetobacteraceae</taxon>
        <taxon>Acetobacter</taxon>
    </lineage>
</organism>
<dbReference type="GO" id="GO:0047661">
    <property type="term" value="F:amino-acid racemase activity"/>
    <property type="evidence" value="ECO:0007669"/>
    <property type="project" value="InterPro"/>
</dbReference>
<proteinExistence type="inferred from homology"/>
<dbReference type="Pfam" id="PF01177">
    <property type="entry name" value="Asp_Glu_race"/>
    <property type="match status" value="1"/>
</dbReference>
<evidence type="ECO:0008006" key="4">
    <source>
        <dbReference type="Google" id="ProtNLM"/>
    </source>
</evidence>
<dbReference type="InterPro" id="IPR052186">
    <property type="entry name" value="Hydantoin_racemase-like"/>
</dbReference>
<protein>
    <recommendedName>
        <fullName evidence="4">Asp/Glu racemase</fullName>
    </recommendedName>
</protein>
<name>A0A2G4RDG1_9PROT</name>
<dbReference type="Proteomes" id="UP000228751">
    <property type="component" value="Unassembled WGS sequence"/>
</dbReference>
<comment type="similarity">
    <text evidence="1">Belongs to the HyuE racemase family.</text>
</comment>
<evidence type="ECO:0000256" key="1">
    <source>
        <dbReference type="ARBA" id="ARBA00038414"/>
    </source>
</evidence>
<dbReference type="OrthoDB" id="9791723at2"/>
<keyword evidence="3" id="KW-1185">Reference proteome</keyword>
<dbReference type="PANTHER" id="PTHR28047">
    <property type="entry name" value="PROTEIN DCG1"/>
    <property type="match status" value="1"/>
</dbReference>
<comment type="caution">
    <text evidence="2">The sequence shown here is derived from an EMBL/GenBank/DDBJ whole genome shotgun (WGS) entry which is preliminary data.</text>
</comment>
<dbReference type="Gene3D" id="3.40.50.12500">
    <property type="match status" value="1"/>
</dbReference>
<dbReference type="InterPro" id="IPR015942">
    <property type="entry name" value="Asp/Glu/hydantoin_racemase"/>
</dbReference>
<gene>
    <name evidence="2" type="ORF">CSR02_05215</name>
</gene>
<dbReference type="EMBL" id="PEBQ01000083">
    <property type="protein sequence ID" value="PHY94613.1"/>
    <property type="molecule type" value="Genomic_DNA"/>
</dbReference>